<evidence type="ECO:0000313" key="10">
    <source>
        <dbReference type="Proteomes" id="UP000230078"/>
    </source>
</evidence>
<reference evidence="10" key="1">
    <citation type="submission" date="2017-09" db="EMBL/GenBank/DDBJ databases">
        <title>Depth-based differentiation of microbial function through sediment-hosted aquifers and enrichment of novel symbionts in the deep terrestrial subsurface.</title>
        <authorList>
            <person name="Probst A.J."/>
            <person name="Ladd B."/>
            <person name="Jarett J.K."/>
            <person name="Geller-Mcgrath D.E."/>
            <person name="Sieber C.M.K."/>
            <person name="Emerson J.B."/>
            <person name="Anantharaman K."/>
            <person name="Thomas B.C."/>
            <person name="Malmstrom R."/>
            <person name="Stieglmeier M."/>
            <person name="Klingl A."/>
            <person name="Woyke T."/>
            <person name="Ryan C.M."/>
            <person name="Banfield J.F."/>
        </authorList>
    </citation>
    <scope>NUCLEOTIDE SEQUENCE [LARGE SCALE GENOMIC DNA]</scope>
</reference>
<dbReference type="SUPFAM" id="SSF51306">
    <property type="entry name" value="LexA/Signal peptidase"/>
    <property type="match status" value="1"/>
</dbReference>
<evidence type="ECO:0000256" key="3">
    <source>
        <dbReference type="ARBA" id="ARBA00022801"/>
    </source>
</evidence>
<evidence type="ECO:0000256" key="7">
    <source>
        <dbReference type="RuleBase" id="RU003991"/>
    </source>
</evidence>
<evidence type="ECO:0000313" key="9">
    <source>
        <dbReference type="EMBL" id="PIZ92329.1"/>
    </source>
</evidence>
<dbReference type="PRINTS" id="PR00726">
    <property type="entry name" value="LEXASERPTASE"/>
</dbReference>
<dbReference type="Proteomes" id="UP000230078">
    <property type="component" value="Unassembled WGS sequence"/>
</dbReference>
<dbReference type="CDD" id="cd06529">
    <property type="entry name" value="S24_LexA-like"/>
    <property type="match status" value="1"/>
</dbReference>
<keyword evidence="6" id="KW-0742">SOS response</keyword>
<dbReference type="GO" id="GO:0016787">
    <property type="term" value="F:hydrolase activity"/>
    <property type="evidence" value="ECO:0007669"/>
    <property type="project" value="UniProtKB-KW"/>
</dbReference>
<evidence type="ECO:0000256" key="4">
    <source>
        <dbReference type="ARBA" id="ARBA00022813"/>
    </source>
</evidence>
<evidence type="ECO:0000256" key="2">
    <source>
        <dbReference type="ARBA" id="ARBA00022763"/>
    </source>
</evidence>
<keyword evidence="3 7" id="KW-0378">Hydrolase</keyword>
<comment type="caution">
    <text evidence="9">The sequence shown here is derived from an EMBL/GenBank/DDBJ whole genome shotgun (WGS) entry which is preliminary data.</text>
</comment>
<keyword evidence="4 7" id="KW-0068">Autocatalytic cleavage</keyword>
<evidence type="ECO:0000256" key="6">
    <source>
        <dbReference type="ARBA" id="ARBA00023236"/>
    </source>
</evidence>
<dbReference type="GO" id="GO:0009432">
    <property type="term" value="P:SOS response"/>
    <property type="evidence" value="ECO:0007669"/>
    <property type="project" value="UniProtKB-KW"/>
</dbReference>
<keyword evidence="2" id="KW-0227">DNA damage</keyword>
<protein>
    <submittedName>
        <fullName evidence="9">Peptidase S24</fullName>
    </submittedName>
</protein>
<dbReference type="InterPro" id="IPR039418">
    <property type="entry name" value="LexA-like"/>
</dbReference>
<accession>A0A2M7V1W9</accession>
<dbReference type="Gene3D" id="2.10.109.10">
    <property type="entry name" value="Umud Fragment, subunit A"/>
    <property type="match status" value="1"/>
</dbReference>
<dbReference type="NCBIfam" id="NF007621">
    <property type="entry name" value="PRK10276.1"/>
    <property type="match status" value="1"/>
</dbReference>
<dbReference type="GO" id="GO:0003677">
    <property type="term" value="F:DNA binding"/>
    <property type="evidence" value="ECO:0007669"/>
    <property type="project" value="InterPro"/>
</dbReference>
<evidence type="ECO:0000259" key="8">
    <source>
        <dbReference type="Pfam" id="PF00717"/>
    </source>
</evidence>
<proteinExistence type="inferred from homology"/>
<dbReference type="InterPro" id="IPR015927">
    <property type="entry name" value="Peptidase_S24_S26A/B/C"/>
</dbReference>
<gene>
    <name evidence="9" type="ORF">COX83_04525</name>
</gene>
<dbReference type="PANTHER" id="PTHR33516:SF2">
    <property type="entry name" value="LEXA REPRESSOR-RELATED"/>
    <property type="match status" value="1"/>
</dbReference>
<dbReference type="Pfam" id="PF00717">
    <property type="entry name" value="Peptidase_S24"/>
    <property type="match status" value="1"/>
</dbReference>
<dbReference type="InterPro" id="IPR006197">
    <property type="entry name" value="Peptidase_S24_LexA"/>
</dbReference>
<dbReference type="InterPro" id="IPR036286">
    <property type="entry name" value="LexA/Signal_pep-like_sf"/>
</dbReference>
<keyword evidence="5" id="KW-0234">DNA repair</keyword>
<sequence length="145" mass="15967">MMHMKVTHVYTTSHTTNAPYPMFDSPVSAGFPSPADDYIEQDIDLHDYLVKNPPATFLVRAEGDSMEGAGIFSGDILIVDKSLSPLHGNVVIAVVDGDLTVKRLHKTTKGIILVPENDRYSPLHISNEEELTIWGVVTNVIHSLK</sequence>
<dbReference type="GO" id="GO:0006355">
    <property type="term" value="P:regulation of DNA-templated transcription"/>
    <property type="evidence" value="ECO:0007669"/>
    <property type="project" value="InterPro"/>
</dbReference>
<evidence type="ECO:0000256" key="5">
    <source>
        <dbReference type="ARBA" id="ARBA00023204"/>
    </source>
</evidence>
<dbReference type="PANTHER" id="PTHR33516">
    <property type="entry name" value="LEXA REPRESSOR"/>
    <property type="match status" value="1"/>
</dbReference>
<evidence type="ECO:0000256" key="1">
    <source>
        <dbReference type="ARBA" id="ARBA00007484"/>
    </source>
</evidence>
<organism evidence="9 10">
    <name type="scientific">Candidatus Magasanikbacteria bacterium CG_4_10_14_0_2_um_filter_41_31</name>
    <dbReference type="NCBI Taxonomy" id="1974639"/>
    <lineage>
        <taxon>Bacteria</taxon>
        <taxon>Candidatus Magasanikiibacteriota</taxon>
    </lineage>
</organism>
<name>A0A2M7V1W9_9BACT</name>
<dbReference type="AlphaFoldDB" id="A0A2M7V1W9"/>
<dbReference type="GO" id="GO:0006281">
    <property type="term" value="P:DNA repair"/>
    <property type="evidence" value="ECO:0007669"/>
    <property type="project" value="UniProtKB-KW"/>
</dbReference>
<dbReference type="InterPro" id="IPR050077">
    <property type="entry name" value="LexA_repressor"/>
</dbReference>
<feature type="domain" description="Peptidase S24/S26A/S26B/S26C" evidence="8">
    <location>
        <begin position="22"/>
        <end position="137"/>
    </location>
</feature>
<comment type="similarity">
    <text evidence="1 7">Belongs to the peptidase S24 family.</text>
</comment>
<dbReference type="EMBL" id="PFPI01000061">
    <property type="protein sequence ID" value="PIZ92329.1"/>
    <property type="molecule type" value="Genomic_DNA"/>
</dbReference>